<evidence type="ECO:0000256" key="2">
    <source>
        <dbReference type="RuleBase" id="RU003875"/>
    </source>
</evidence>
<dbReference type="PIRSF" id="PIRSF005900">
    <property type="entry name" value="Dps"/>
    <property type="match status" value="1"/>
</dbReference>
<evidence type="ECO:0000256" key="3">
    <source>
        <dbReference type="SAM" id="MobiDB-lite"/>
    </source>
</evidence>
<accession>A0ABU4Z723</accession>
<dbReference type="InterPro" id="IPR012347">
    <property type="entry name" value="Ferritin-like"/>
</dbReference>
<dbReference type="InterPro" id="IPR002177">
    <property type="entry name" value="DPS_DNA-bd"/>
</dbReference>
<dbReference type="InterPro" id="IPR008331">
    <property type="entry name" value="Ferritin_DPS_dom"/>
</dbReference>
<evidence type="ECO:0000313" key="6">
    <source>
        <dbReference type="Proteomes" id="UP001271249"/>
    </source>
</evidence>
<feature type="domain" description="Ferritin/DPS" evidence="4">
    <location>
        <begin position="30"/>
        <end position="164"/>
    </location>
</feature>
<dbReference type="SUPFAM" id="SSF47240">
    <property type="entry name" value="Ferritin-like"/>
    <property type="match status" value="1"/>
</dbReference>
<keyword evidence="6" id="KW-1185">Reference proteome</keyword>
<comment type="caution">
    <text evidence="5">The sequence shown here is derived from an EMBL/GenBank/DDBJ whole genome shotgun (WGS) entry which is preliminary data.</text>
</comment>
<comment type="similarity">
    <text evidence="1 2">Belongs to the Dps family.</text>
</comment>
<dbReference type="RefSeq" id="WP_320228559.1">
    <property type="nucleotide sequence ID" value="NZ_JAVIJC010000030.1"/>
</dbReference>
<feature type="region of interest" description="Disordered" evidence="3">
    <location>
        <begin position="1"/>
        <end position="20"/>
    </location>
</feature>
<sequence>MSMENAKSLREGPLNTPSNLGSNATKNIAAALTTLLADVFALYVKTKNFHWHISGPHFRDYHLLLDEQAAQILAMTDDVAERARKIGGTTIRSIGHIARLQHIEDNDADFVSPEDMLAELKEDNLVLAQCLWETHNVCDEYSDVATASLIENWIDEAERRIWFLFESTRRA</sequence>
<dbReference type="EMBL" id="JAVIJC010000030">
    <property type="protein sequence ID" value="MDX8494763.1"/>
    <property type="molecule type" value="Genomic_DNA"/>
</dbReference>
<dbReference type="PANTHER" id="PTHR42932">
    <property type="entry name" value="GENERAL STRESS PROTEIN 20U"/>
    <property type="match status" value="1"/>
</dbReference>
<evidence type="ECO:0000313" key="5">
    <source>
        <dbReference type="EMBL" id="MDX8494763.1"/>
    </source>
</evidence>
<evidence type="ECO:0000259" key="4">
    <source>
        <dbReference type="Pfam" id="PF00210"/>
    </source>
</evidence>
<dbReference type="PRINTS" id="PR01346">
    <property type="entry name" value="HELNAPAPROT"/>
</dbReference>
<proteinExistence type="inferred from homology"/>
<gene>
    <name evidence="5" type="ORF">RFN29_24665</name>
</gene>
<name>A0ABU4Z723_9HYPH</name>
<reference evidence="5 6" key="1">
    <citation type="submission" date="2023-08" db="EMBL/GenBank/DDBJ databases">
        <title>Implementing the SeqCode for naming new Mesorhizobium species isolated from Vachellia karroo root nodules.</title>
        <authorList>
            <person name="Van Lill M."/>
        </authorList>
    </citation>
    <scope>NUCLEOTIDE SEQUENCE [LARGE SCALE GENOMIC DNA]</scope>
    <source>
        <strain evidence="5 6">VK22B</strain>
    </source>
</reference>
<dbReference type="Gene3D" id="1.20.1260.10">
    <property type="match status" value="1"/>
</dbReference>
<dbReference type="CDD" id="cd01043">
    <property type="entry name" value="DPS"/>
    <property type="match status" value="1"/>
</dbReference>
<protein>
    <submittedName>
        <fullName evidence="5">DNA starvation/stationary phase protection protein</fullName>
    </submittedName>
</protein>
<organism evidence="5 6">
    <name type="scientific">Mesorhizobium captivum</name>
    <dbReference type="NCBI Taxonomy" id="3072319"/>
    <lineage>
        <taxon>Bacteria</taxon>
        <taxon>Pseudomonadati</taxon>
        <taxon>Pseudomonadota</taxon>
        <taxon>Alphaproteobacteria</taxon>
        <taxon>Hyphomicrobiales</taxon>
        <taxon>Phyllobacteriaceae</taxon>
        <taxon>Mesorhizobium</taxon>
    </lineage>
</organism>
<dbReference type="PANTHER" id="PTHR42932:SF3">
    <property type="entry name" value="DNA PROTECTION DURING STARVATION PROTEIN"/>
    <property type="match status" value="1"/>
</dbReference>
<dbReference type="Pfam" id="PF00210">
    <property type="entry name" value="Ferritin"/>
    <property type="match status" value="1"/>
</dbReference>
<dbReference type="InterPro" id="IPR009078">
    <property type="entry name" value="Ferritin-like_SF"/>
</dbReference>
<dbReference type="Proteomes" id="UP001271249">
    <property type="component" value="Unassembled WGS sequence"/>
</dbReference>
<evidence type="ECO:0000256" key="1">
    <source>
        <dbReference type="ARBA" id="ARBA00009497"/>
    </source>
</evidence>